<protein>
    <submittedName>
        <fullName evidence="1">Uncharacterized protein</fullName>
    </submittedName>
</protein>
<evidence type="ECO:0000313" key="2">
    <source>
        <dbReference type="Proteomes" id="UP001432146"/>
    </source>
</evidence>
<dbReference type="Proteomes" id="UP001432146">
    <property type="component" value="Unassembled WGS sequence"/>
</dbReference>
<organism evidence="1 2">
    <name type="scientific">Tetragonisca angustula</name>
    <dbReference type="NCBI Taxonomy" id="166442"/>
    <lineage>
        <taxon>Eukaryota</taxon>
        <taxon>Metazoa</taxon>
        <taxon>Ecdysozoa</taxon>
        <taxon>Arthropoda</taxon>
        <taxon>Hexapoda</taxon>
        <taxon>Insecta</taxon>
        <taxon>Pterygota</taxon>
        <taxon>Neoptera</taxon>
        <taxon>Endopterygota</taxon>
        <taxon>Hymenoptera</taxon>
        <taxon>Apocrita</taxon>
        <taxon>Aculeata</taxon>
        <taxon>Apoidea</taxon>
        <taxon>Anthophila</taxon>
        <taxon>Apidae</taxon>
        <taxon>Tetragonisca</taxon>
    </lineage>
</organism>
<name>A0AAW0ZIT1_9HYME</name>
<dbReference type="AlphaFoldDB" id="A0AAW0ZIT1"/>
<reference evidence="1 2" key="1">
    <citation type="submission" date="2024-05" db="EMBL/GenBank/DDBJ databases">
        <title>The nuclear and mitochondrial genome assemblies of Tetragonisca angustula (Apidae: Meliponini), a tiny yet remarkable pollinator in the Neotropics.</title>
        <authorList>
            <person name="Ferrari R."/>
            <person name="Ricardo P.C."/>
            <person name="Dias F.C."/>
            <person name="Araujo N.S."/>
            <person name="Soares D.O."/>
            <person name="Zhou Q.-S."/>
            <person name="Zhu C.-D."/>
            <person name="Coutinho L."/>
            <person name="Airas M.C."/>
            <person name="Batista T.M."/>
        </authorList>
    </citation>
    <scope>NUCLEOTIDE SEQUENCE [LARGE SCALE GENOMIC DNA]</scope>
    <source>
        <strain evidence="1">ASF017062</strain>
        <tissue evidence="1">Abdomen</tissue>
    </source>
</reference>
<proteinExistence type="predicted"/>
<sequence>MTNRTTPPSFHEERSVFFFSNIKKKERCYSRLNDQEIAQTAIHLFLGLAGTTIFLPLDLDLFVNWICPVNCGSTSE</sequence>
<evidence type="ECO:0000313" key="1">
    <source>
        <dbReference type="EMBL" id="KAK9297053.1"/>
    </source>
</evidence>
<comment type="caution">
    <text evidence="1">The sequence shown here is derived from an EMBL/GenBank/DDBJ whole genome shotgun (WGS) entry which is preliminary data.</text>
</comment>
<accession>A0AAW0ZIT1</accession>
<keyword evidence="2" id="KW-1185">Reference proteome</keyword>
<dbReference type="EMBL" id="JAWNGG020000198">
    <property type="protein sequence ID" value="KAK9297053.1"/>
    <property type="molecule type" value="Genomic_DNA"/>
</dbReference>
<gene>
    <name evidence="1" type="ORF">QLX08_009146</name>
</gene>